<evidence type="ECO:0000256" key="2">
    <source>
        <dbReference type="ARBA" id="ARBA00022679"/>
    </source>
</evidence>
<feature type="region of interest" description="Disordered" evidence="12">
    <location>
        <begin position="376"/>
        <end position="425"/>
    </location>
</feature>
<feature type="domain" description="AAA+ ATPase" evidence="13">
    <location>
        <begin position="37"/>
        <end position="179"/>
    </location>
</feature>
<evidence type="ECO:0000256" key="5">
    <source>
        <dbReference type="ARBA" id="ARBA00022723"/>
    </source>
</evidence>
<dbReference type="Gene3D" id="3.40.50.300">
    <property type="entry name" value="P-loop containing nucleotide triphosphate hydrolases"/>
    <property type="match status" value="1"/>
</dbReference>
<dbReference type="SUPFAM" id="SSF52540">
    <property type="entry name" value="P-loop containing nucleoside triphosphate hydrolases"/>
    <property type="match status" value="1"/>
</dbReference>
<evidence type="ECO:0000256" key="3">
    <source>
        <dbReference type="ARBA" id="ARBA00022695"/>
    </source>
</evidence>
<organism evidence="14 15">
    <name type="scientific">Syntrophorhabdus aromaticivorans</name>
    <dbReference type="NCBI Taxonomy" id="328301"/>
    <lineage>
        <taxon>Bacteria</taxon>
        <taxon>Pseudomonadati</taxon>
        <taxon>Thermodesulfobacteriota</taxon>
        <taxon>Syntrophorhabdia</taxon>
        <taxon>Syntrophorhabdales</taxon>
        <taxon>Syntrophorhabdaceae</taxon>
        <taxon>Syntrophorhabdus</taxon>
    </lineage>
</organism>
<evidence type="ECO:0000256" key="4">
    <source>
        <dbReference type="ARBA" id="ARBA00022705"/>
    </source>
</evidence>
<dbReference type="GO" id="GO:0003887">
    <property type="term" value="F:DNA-directed DNA polymerase activity"/>
    <property type="evidence" value="ECO:0007669"/>
    <property type="project" value="UniProtKB-KW"/>
</dbReference>
<dbReference type="AlphaFoldDB" id="A0A971M4J8"/>
<dbReference type="InterPro" id="IPR003593">
    <property type="entry name" value="AAA+_ATPase"/>
</dbReference>
<dbReference type="CDD" id="cd18137">
    <property type="entry name" value="HLD_clamp_pol_III_gamma_tau"/>
    <property type="match status" value="1"/>
</dbReference>
<keyword evidence="8 11" id="KW-0067">ATP-binding</keyword>
<comment type="similarity">
    <text evidence="1 11">Belongs to the DnaX/STICHEL family.</text>
</comment>
<dbReference type="NCBIfam" id="NF004046">
    <property type="entry name" value="PRK05563.1"/>
    <property type="match status" value="1"/>
</dbReference>
<dbReference type="Pfam" id="PF13177">
    <property type="entry name" value="DNA_pol3_delta2"/>
    <property type="match status" value="1"/>
</dbReference>
<dbReference type="EMBL" id="JAAYEE010000179">
    <property type="protein sequence ID" value="NLW35863.1"/>
    <property type="molecule type" value="Genomic_DNA"/>
</dbReference>
<reference evidence="14" key="1">
    <citation type="journal article" date="2020" name="Biotechnol. Biofuels">
        <title>New insights from the biogas microbiome by comprehensive genome-resolved metagenomics of nearly 1600 species originating from multiple anaerobic digesters.</title>
        <authorList>
            <person name="Campanaro S."/>
            <person name="Treu L."/>
            <person name="Rodriguez-R L.M."/>
            <person name="Kovalovszki A."/>
            <person name="Ziels R.M."/>
            <person name="Maus I."/>
            <person name="Zhu X."/>
            <person name="Kougias P.G."/>
            <person name="Basile A."/>
            <person name="Luo G."/>
            <person name="Schluter A."/>
            <person name="Konstantinidis K.T."/>
            <person name="Angelidaki I."/>
        </authorList>
    </citation>
    <scope>NUCLEOTIDE SEQUENCE</scope>
    <source>
        <strain evidence="14">AS06rmzACSIP_7</strain>
    </source>
</reference>
<keyword evidence="2 11" id="KW-0808">Transferase</keyword>
<keyword evidence="3 11" id="KW-0548">Nucleotidyltransferase</keyword>
<evidence type="ECO:0000256" key="12">
    <source>
        <dbReference type="SAM" id="MobiDB-lite"/>
    </source>
</evidence>
<dbReference type="FunFam" id="1.10.8.60:FF:000013">
    <property type="entry name" value="DNA polymerase III subunit gamma/tau"/>
    <property type="match status" value="1"/>
</dbReference>
<evidence type="ECO:0000256" key="1">
    <source>
        <dbReference type="ARBA" id="ARBA00006360"/>
    </source>
</evidence>
<dbReference type="GO" id="GO:0006261">
    <property type="term" value="P:DNA-templated DNA replication"/>
    <property type="evidence" value="ECO:0007669"/>
    <property type="project" value="TreeGrafter"/>
</dbReference>
<dbReference type="PANTHER" id="PTHR11669">
    <property type="entry name" value="REPLICATION FACTOR C / DNA POLYMERASE III GAMMA-TAU SUBUNIT"/>
    <property type="match status" value="1"/>
</dbReference>
<protein>
    <recommendedName>
        <fullName evidence="11">DNA polymerase III subunit gamma/tau</fullName>
        <ecNumber evidence="11">2.7.7.7</ecNumber>
    </recommendedName>
</protein>
<dbReference type="GO" id="GO:0003677">
    <property type="term" value="F:DNA binding"/>
    <property type="evidence" value="ECO:0007669"/>
    <property type="project" value="InterPro"/>
</dbReference>
<dbReference type="InterPro" id="IPR008921">
    <property type="entry name" value="DNA_pol3_clamp-load_cplx_C"/>
</dbReference>
<keyword evidence="9 11" id="KW-0239">DNA-directed DNA polymerase</keyword>
<keyword evidence="4 11" id="KW-0235">DNA replication</keyword>
<evidence type="ECO:0000256" key="10">
    <source>
        <dbReference type="ARBA" id="ARBA00049244"/>
    </source>
</evidence>
<dbReference type="InterPro" id="IPR027417">
    <property type="entry name" value="P-loop_NTPase"/>
</dbReference>
<dbReference type="InterPro" id="IPR012763">
    <property type="entry name" value="DNA_pol_III_sug/sutau_N"/>
</dbReference>
<dbReference type="EC" id="2.7.7.7" evidence="11"/>
<evidence type="ECO:0000313" key="14">
    <source>
        <dbReference type="EMBL" id="NLW35863.1"/>
    </source>
</evidence>
<evidence type="ECO:0000256" key="7">
    <source>
        <dbReference type="ARBA" id="ARBA00022833"/>
    </source>
</evidence>
<dbReference type="CDD" id="cd00009">
    <property type="entry name" value="AAA"/>
    <property type="match status" value="1"/>
</dbReference>
<evidence type="ECO:0000256" key="11">
    <source>
        <dbReference type="RuleBase" id="RU364063"/>
    </source>
</evidence>
<dbReference type="NCBIfam" id="TIGR02397">
    <property type="entry name" value="dnaX_nterm"/>
    <property type="match status" value="1"/>
</dbReference>
<dbReference type="Gene3D" id="1.10.8.60">
    <property type="match status" value="1"/>
</dbReference>
<keyword evidence="7" id="KW-0862">Zinc</keyword>
<dbReference type="SUPFAM" id="SSF48019">
    <property type="entry name" value="post-AAA+ oligomerization domain-like"/>
    <property type="match status" value="1"/>
</dbReference>
<reference evidence="14" key="2">
    <citation type="submission" date="2020-01" db="EMBL/GenBank/DDBJ databases">
        <authorList>
            <person name="Campanaro S."/>
        </authorList>
    </citation>
    <scope>NUCLEOTIDE SEQUENCE</scope>
    <source>
        <strain evidence="14">AS06rmzACSIP_7</strain>
    </source>
</reference>
<dbReference type="GO" id="GO:0009360">
    <property type="term" value="C:DNA polymerase III complex"/>
    <property type="evidence" value="ECO:0007669"/>
    <property type="project" value="InterPro"/>
</dbReference>
<gene>
    <name evidence="11 14" type="primary">dnaX</name>
    <name evidence="14" type="ORF">GXY80_10350</name>
</gene>
<dbReference type="PANTHER" id="PTHR11669:SF0">
    <property type="entry name" value="PROTEIN STICHEL-LIKE 2"/>
    <property type="match status" value="1"/>
</dbReference>
<dbReference type="FunFam" id="3.40.50.300:FF:000014">
    <property type="entry name" value="DNA polymerase III subunit gamma/tau"/>
    <property type="match status" value="1"/>
</dbReference>
<keyword evidence="6 11" id="KW-0547">Nucleotide-binding</keyword>
<comment type="function">
    <text evidence="11">DNA polymerase III is a complex, multichain enzyme responsible for most of the replicative synthesis in bacteria. This DNA polymerase also exhibits 3' to 5' exonuclease activity.</text>
</comment>
<keyword evidence="5" id="KW-0479">Metal-binding</keyword>
<evidence type="ECO:0000256" key="8">
    <source>
        <dbReference type="ARBA" id="ARBA00022840"/>
    </source>
</evidence>
<dbReference type="InterPro" id="IPR022754">
    <property type="entry name" value="DNA_pol_III_gamma-3"/>
</dbReference>
<dbReference type="Proteomes" id="UP000777265">
    <property type="component" value="Unassembled WGS sequence"/>
</dbReference>
<feature type="compositionally biased region" description="Basic and acidic residues" evidence="12">
    <location>
        <begin position="381"/>
        <end position="392"/>
    </location>
</feature>
<dbReference type="InterPro" id="IPR050238">
    <property type="entry name" value="DNA_Rep/Repair_Clamp_Loader"/>
</dbReference>
<dbReference type="GO" id="GO:0005524">
    <property type="term" value="F:ATP binding"/>
    <property type="evidence" value="ECO:0007669"/>
    <property type="project" value="UniProtKB-KW"/>
</dbReference>
<evidence type="ECO:0000313" key="15">
    <source>
        <dbReference type="Proteomes" id="UP000777265"/>
    </source>
</evidence>
<comment type="catalytic activity">
    <reaction evidence="10 11">
        <text>DNA(n) + a 2'-deoxyribonucleoside 5'-triphosphate = DNA(n+1) + diphosphate</text>
        <dbReference type="Rhea" id="RHEA:22508"/>
        <dbReference type="Rhea" id="RHEA-COMP:17339"/>
        <dbReference type="Rhea" id="RHEA-COMP:17340"/>
        <dbReference type="ChEBI" id="CHEBI:33019"/>
        <dbReference type="ChEBI" id="CHEBI:61560"/>
        <dbReference type="ChEBI" id="CHEBI:173112"/>
        <dbReference type="EC" id="2.7.7.7"/>
    </reaction>
</comment>
<dbReference type="InterPro" id="IPR045085">
    <property type="entry name" value="HLD_clamp_pol_III_gamma_tau"/>
</dbReference>
<proteinExistence type="inferred from homology"/>
<evidence type="ECO:0000259" key="13">
    <source>
        <dbReference type="SMART" id="SM00382"/>
    </source>
</evidence>
<accession>A0A971M4J8</accession>
<dbReference type="Gene3D" id="1.20.272.10">
    <property type="match status" value="1"/>
</dbReference>
<evidence type="ECO:0000256" key="6">
    <source>
        <dbReference type="ARBA" id="ARBA00022741"/>
    </source>
</evidence>
<dbReference type="Pfam" id="PF22608">
    <property type="entry name" value="DNAX_ATPase_lid"/>
    <property type="match status" value="1"/>
</dbReference>
<dbReference type="Pfam" id="PF12169">
    <property type="entry name" value="DNA_pol3_gamma3"/>
    <property type="match status" value="1"/>
</dbReference>
<dbReference type="GO" id="GO:0046872">
    <property type="term" value="F:metal ion binding"/>
    <property type="evidence" value="ECO:0007669"/>
    <property type="project" value="UniProtKB-KW"/>
</dbReference>
<evidence type="ECO:0000256" key="9">
    <source>
        <dbReference type="ARBA" id="ARBA00022932"/>
    </source>
</evidence>
<name>A0A971M4J8_9BACT</name>
<sequence length="524" mass="59689">MNYTVIARRWRPKRFNDVIGQAHIVATIKNSLKYNRIAHAYLFTGPRGVGKTSLARILSKAVNCLNRTSEEPCGECENCLAIDHGTFPDIVEIDAASAGRIEEMRSMLDTVRYLPMKGLYKVYILDESHMLTAQAKDAFLKTLEEPPGHNIFVLATTEVQKIPYTIMSRCQRFDFRRIPESEITAQLKRICDDEGITYDEGVFSYVAVEADGSLRDAESILDQVIAYCGRHIAERDVISIIGIVEREVLHGIIQSIFDNSLKTGLEIIEGTLNEGYDVHQIYRGLVEILRHMMILKVWEGLPPFLYMGEEEYTRLSGLMAGLEYYEIQNMLHYLLKAEDLLKGPFPKVSLEILYINLYNLSKLRDVDRVISTMSTMSTMGRHPDSSREKEGEPLVPPPQGEEGPWPMQGRSDAITPSSQEEEERIPAERTFERNAQGFVEYLKEKMPLVGNMLDGLVVTMEEGRFVVHADKASHVLFRHRGDDMTKHLREFFGTDVGLVLRDGGEVKRDILEEYVREAESLFKI</sequence>
<comment type="subunit">
    <text evidence="11">DNA polymerase III contains a core (composed of alpha, epsilon and theta chains) that associates with a tau subunit. This core dimerizes to form the POLIII' complex. PolIII' associates with the gamma complex (composed of gamma, delta, delta', psi and chi chains) and with the beta chain to form the complete DNA polymerase III complex.</text>
</comment>
<comment type="caution">
    <text evidence="14">The sequence shown here is derived from an EMBL/GenBank/DDBJ whole genome shotgun (WGS) entry which is preliminary data.</text>
</comment>
<dbReference type="SMART" id="SM00382">
    <property type="entry name" value="AAA"/>
    <property type="match status" value="1"/>
</dbReference>